<protein>
    <recommendedName>
        <fullName evidence="8">Serpin B6</fullName>
    </recommendedName>
</protein>
<evidence type="ECO:0000256" key="1">
    <source>
        <dbReference type="ARBA" id="ARBA00004496"/>
    </source>
</evidence>
<dbReference type="SMART" id="SM00093">
    <property type="entry name" value="SERPIN"/>
    <property type="match status" value="1"/>
</dbReference>
<feature type="domain" description="Serpin" evidence="9">
    <location>
        <begin position="18"/>
        <end position="438"/>
    </location>
</feature>
<sequence>MPTSAPSKISKANTTFALDLFKKLSDADKTANIFYSPFSISSALAMVMLGTGGNTSTQMSEVLCFTETQKPKELGATSLQSPKQSQMQSQMQTQMKIQEQMQKISRLPQYLRKMCPQPEKDEDDVHAVFSKLLSELIKDDAPYALSLANRLYGEQSYQFVERFLEETKTYYSAELESVDFKASAEAVRVNINSWVEGQTQGKIKDVLAEGVVDNMTTLVLVNAIYFKGKWDKQFKEGSTVDAPFKMNKNDSKSVKMMQEKSTFLITSITEFNCQILEMPYKGKDLSMLIFLPNEIEDETTGLEKLEKELTYEKFVEWTHSDMMSETEVEVRLPRFKMEESCDLKDILISMGMVDAFDVRMSDFSGMSPANDLVLSKVVHKAFVEVNEEGTEAAAATAGMLTERALLVPFTFIADHPFLFFIRHNVTKSVLFAGRYCSPE</sequence>
<evidence type="ECO:0000256" key="7">
    <source>
        <dbReference type="ARBA" id="ARBA00038828"/>
    </source>
</evidence>
<keyword evidence="11" id="KW-1185">Reference proteome</keyword>
<comment type="subunit">
    <text evidence="7">Forms a complex with the monomeric form of beta-tryptase.</text>
</comment>
<dbReference type="PANTHER" id="PTHR11461:SF204">
    <property type="entry name" value="SERPIN B6"/>
    <property type="match status" value="1"/>
</dbReference>
<keyword evidence="6" id="KW-0007">Acetylation</keyword>
<evidence type="ECO:0000313" key="10">
    <source>
        <dbReference type="EMBL" id="KAJ4925474.1"/>
    </source>
</evidence>
<gene>
    <name evidence="10" type="ORF">JOQ06_018204</name>
</gene>
<organism evidence="10 11">
    <name type="scientific">Pogonophryne albipinna</name>
    <dbReference type="NCBI Taxonomy" id="1090488"/>
    <lineage>
        <taxon>Eukaryota</taxon>
        <taxon>Metazoa</taxon>
        <taxon>Chordata</taxon>
        <taxon>Craniata</taxon>
        <taxon>Vertebrata</taxon>
        <taxon>Euteleostomi</taxon>
        <taxon>Actinopterygii</taxon>
        <taxon>Neopterygii</taxon>
        <taxon>Teleostei</taxon>
        <taxon>Neoteleostei</taxon>
        <taxon>Acanthomorphata</taxon>
        <taxon>Eupercaria</taxon>
        <taxon>Perciformes</taxon>
        <taxon>Notothenioidei</taxon>
        <taxon>Pogonophryne</taxon>
    </lineage>
</organism>
<dbReference type="CDD" id="cd19956">
    <property type="entry name" value="serpinB"/>
    <property type="match status" value="1"/>
</dbReference>
<dbReference type="InterPro" id="IPR042185">
    <property type="entry name" value="Serpin_sf_2"/>
</dbReference>
<evidence type="ECO:0000256" key="2">
    <source>
        <dbReference type="ARBA" id="ARBA00006426"/>
    </source>
</evidence>
<dbReference type="Gene3D" id="2.30.39.10">
    <property type="entry name" value="Alpha-1-antitrypsin, domain 1"/>
    <property type="match status" value="1"/>
</dbReference>
<keyword evidence="5" id="KW-0722">Serine protease inhibitor</keyword>
<evidence type="ECO:0000256" key="8">
    <source>
        <dbReference type="ARBA" id="ARBA00039202"/>
    </source>
</evidence>
<accession>A0AAD6AHH7</accession>
<dbReference type="PANTHER" id="PTHR11461">
    <property type="entry name" value="SERINE PROTEASE INHIBITOR, SERPIN"/>
    <property type="match status" value="1"/>
</dbReference>
<dbReference type="Pfam" id="PF00079">
    <property type="entry name" value="Serpin"/>
    <property type="match status" value="1"/>
</dbReference>
<dbReference type="InterPro" id="IPR042178">
    <property type="entry name" value="Serpin_sf_1"/>
</dbReference>
<dbReference type="PROSITE" id="PS00284">
    <property type="entry name" value="SERPIN"/>
    <property type="match status" value="1"/>
</dbReference>
<comment type="similarity">
    <text evidence="2">Belongs to the serpin family. Ov-serpin subfamily.</text>
</comment>
<dbReference type="GO" id="GO:0005737">
    <property type="term" value="C:cytoplasm"/>
    <property type="evidence" value="ECO:0007669"/>
    <property type="project" value="UniProtKB-SubCell"/>
</dbReference>
<dbReference type="Proteomes" id="UP001219934">
    <property type="component" value="Unassembled WGS sequence"/>
</dbReference>
<evidence type="ECO:0000313" key="11">
    <source>
        <dbReference type="Proteomes" id="UP001219934"/>
    </source>
</evidence>
<evidence type="ECO:0000256" key="6">
    <source>
        <dbReference type="ARBA" id="ARBA00022990"/>
    </source>
</evidence>
<dbReference type="InterPro" id="IPR036186">
    <property type="entry name" value="Serpin_sf"/>
</dbReference>
<dbReference type="Gene3D" id="3.30.497.10">
    <property type="entry name" value="Antithrombin, subunit I, domain 2"/>
    <property type="match status" value="1"/>
</dbReference>
<proteinExistence type="inferred from homology"/>
<keyword evidence="3" id="KW-0963">Cytoplasm</keyword>
<reference evidence="10" key="1">
    <citation type="submission" date="2022-11" db="EMBL/GenBank/DDBJ databases">
        <title>Chromosome-level genome of Pogonophryne albipinna.</title>
        <authorList>
            <person name="Jo E."/>
        </authorList>
    </citation>
    <scope>NUCLEOTIDE SEQUENCE</scope>
    <source>
        <strain evidence="10">SGF0006</strain>
        <tissue evidence="10">Muscle</tissue>
    </source>
</reference>
<dbReference type="InterPro" id="IPR000215">
    <property type="entry name" value="Serpin_fam"/>
</dbReference>
<dbReference type="InterPro" id="IPR023796">
    <property type="entry name" value="Serpin_dom"/>
</dbReference>
<dbReference type="FunFam" id="2.30.39.10:FF:000014">
    <property type="entry name" value="Serpin family B member 9"/>
    <property type="match status" value="1"/>
</dbReference>
<evidence type="ECO:0000259" key="9">
    <source>
        <dbReference type="SMART" id="SM00093"/>
    </source>
</evidence>
<dbReference type="Gene3D" id="1.10.287.580">
    <property type="entry name" value="Helix hairpin bin"/>
    <property type="match status" value="1"/>
</dbReference>
<keyword evidence="4" id="KW-0646">Protease inhibitor</keyword>
<dbReference type="SUPFAM" id="SSF56574">
    <property type="entry name" value="Serpins"/>
    <property type="match status" value="1"/>
</dbReference>
<evidence type="ECO:0000256" key="5">
    <source>
        <dbReference type="ARBA" id="ARBA00022900"/>
    </source>
</evidence>
<comment type="subcellular location">
    <subcellularLocation>
        <location evidence="1">Cytoplasm</location>
    </subcellularLocation>
</comment>
<dbReference type="GO" id="GO:0005615">
    <property type="term" value="C:extracellular space"/>
    <property type="evidence" value="ECO:0007669"/>
    <property type="project" value="InterPro"/>
</dbReference>
<name>A0AAD6AHH7_9TELE</name>
<evidence type="ECO:0000256" key="3">
    <source>
        <dbReference type="ARBA" id="ARBA00022490"/>
    </source>
</evidence>
<comment type="caution">
    <text evidence="10">The sequence shown here is derived from an EMBL/GenBank/DDBJ whole genome shotgun (WGS) entry which is preliminary data.</text>
</comment>
<dbReference type="EMBL" id="JAPTMU010000021">
    <property type="protein sequence ID" value="KAJ4925474.1"/>
    <property type="molecule type" value="Genomic_DNA"/>
</dbReference>
<dbReference type="GO" id="GO:0004867">
    <property type="term" value="F:serine-type endopeptidase inhibitor activity"/>
    <property type="evidence" value="ECO:0007669"/>
    <property type="project" value="UniProtKB-KW"/>
</dbReference>
<evidence type="ECO:0000256" key="4">
    <source>
        <dbReference type="ARBA" id="ARBA00022690"/>
    </source>
</evidence>
<dbReference type="AlphaFoldDB" id="A0AAD6AHH7"/>
<dbReference type="InterPro" id="IPR023795">
    <property type="entry name" value="Serpin_CS"/>
</dbReference>